<evidence type="ECO:0000313" key="2">
    <source>
        <dbReference type="EMBL" id="KAG0145587.1"/>
    </source>
</evidence>
<reference evidence="2" key="1">
    <citation type="submission" date="2013-11" db="EMBL/GenBank/DDBJ databases">
        <title>Genome sequence of the fusiform rust pathogen reveals effectors for host alternation and coevolution with pine.</title>
        <authorList>
            <consortium name="DOE Joint Genome Institute"/>
            <person name="Smith K."/>
            <person name="Pendleton A."/>
            <person name="Kubisiak T."/>
            <person name="Anderson C."/>
            <person name="Salamov A."/>
            <person name="Aerts A."/>
            <person name="Riley R."/>
            <person name="Clum A."/>
            <person name="Lindquist E."/>
            <person name="Ence D."/>
            <person name="Campbell M."/>
            <person name="Kronenberg Z."/>
            <person name="Feau N."/>
            <person name="Dhillon B."/>
            <person name="Hamelin R."/>
            <person name="Burleigh J."/>
            <person name="Smith J."/>
            <person name="Yandell M."/>
            <person name="Nelson C."/>
            <person name="Grigoriev I."/>
            <person name="Davis J."/>
        </authorList>
    </citation>
    <scope>NUCLEOTIDE SEQUENCE</scope>
    <source>
        <strain evidence="2">G11</strain>
    </source>
</reference>
<dbReference type="AlphaFoldDB" id="A0A9P6NHB1"/>
<dbReference type="Proteomes" id="UP000886653">
    <property type="component" value="Unassembled WGS sequence"/>
</dbReference>
<sequence length="306" mass="32882">MSRPASVRTEESATASDGFDLNNSRSMGNDDCLSIDSFPHPLGEMATSTSCTYSRTNLSCMSDSCEEFASRDSDCSAARCGHDSQVNFGGLTLNAQRTASSTGITARTIPLEERRARAKALACSDEKSNIIPLLVNSPAGSSPFRTVSLISNQSLPQMVQSTALVDDSKLDQINLRQTTDDRYQQQRHPQNSQSSNDSYALISITNHDSGRDGSQSITNTFKRALSKNLVGRSSNNALKNFHGKTNRLKGASNLLSSSACQNHMAMEIVKTVSVIVESSVASSNSTSSSAVTKENVGEFEQDVCNI</sequence>
<name>A0A9P6NHB1_9BASI</name>
<proteinExistence type="predicted"/>
<evidence type="ECO:0000256" key="1">
    <source>
        <dbReference type="SAM" id="MobiDB-lite"/>
    </source>
</evidence>
<feature type="region of interest" description="Disordered" evidence="1">
    <location>
        <begin position="1"/>
        <end position="22"/>
    </location>
</feature>
<gene>
    <name evidence="2" type="ORF">CROQUDRAFT_658510</name>
</gene>
<protein>
    <submittedName>
        <fullName evidence="2">Uncharacterized protein</fullName>
    </submittedName>
</protein>
<comment type="caution">
    <text evidence="2">The sequence shown here is derived from an EMBL/GenBank/DDBJ whole genome shotgun (WGS) entry which is preliminary data.</text>
</comment>
<organism evidence="2 3">
    <name type="scientific">Cronartium quercuum f. sp. fusiforme G11</name>
    <dbReference type="NCBI Taxonomy" id="708437"/>
    <lineage>
        <taxon>Eukaryota</taxon>
        <taxon>Fungi</taxon>
        <taxon>Dikarya</taxon>
        <taxon>Basidiomycota</taxon>
        <taxon>Pucciniomycotina</taxon>
        <taxon>Pucciniomycetes</taxon>
        <taxon>Pucciniales</taxon>
        <taxon>Coleosporiaceae</taxon>
        <taxon>Cronartium</taxon>
    </lineage>
</organism>
<evidence type="ECO:0000313" key="3">
    <source>
        <dbReference type="Proteomes" id="UP000886653"/>
    </source>
</evidence>
<accession>A0A9P6NHB1</accession>
<keyword evidence="3" id="KW-1185">Reference proteome</keyword>
<dbReference type="EMBL" id="MU167274">
    <property type="protein sequence ID" value="KAG0145587.1"/>
    <property type="molecule type" value="Genomic_DNA"/>
</dbReference>